<evidence type="ECO:0000313" key="2">
    <source>
        <dbReference type="Proteomes" id="UP000663881"/>
    </source>
</evidence>
<feature type="non-terminal residue" evidence="1">
    <location>
        <position position="37"/>
    </location>
</feature>
<evidence type="ECO:0000313" key="1">
    <source>
        <dbReference type="EMBL" id="CAF4363073.1"/>
    </source>
</evidence>
<dbReference type="EMBL" id="CAJOAY010023073">
    <property type="protein sequence ID" value="CAF4363073.1"/>
    <property type="molecule type" value="Genomic_DNA"/>
</dbReference>
<organism evidence="1 2">
    <name type="scientific">Adineta steineri</name>
    <dbReference type="NCBI Taxonomy" id="433720"/>
    <lineage>
        <taxon>Eukaryota</taxon>
        <taxon>Metazoa</taxon>
        <taxon>Spiralia</taxon>
        <taxon>Gnathifera</taxon>
        <taxon>Rotifera</taxon>
        <taxon>Eurotatoria</taxon>
        <taxon>Bdelloidea</taxon>
        <taxon>Adinetida</taxon>
        <taxon>Adinetidae</taxon>
        <taxon>Adineta</taxon>
    </lineage>
</organism>
<dbReference type="InterPro" id="IPR041966">
    <property type="entry name" value="LOTUS-like"/>
</dbReference>
<feature type="non-terminal residue" evidence="1">
    <location>
        <position position="1"/>
    </location>
</feature>
<protein>
    <recommendedName>
        <fullName evidence="3">HTH OST-type domain-containing protein</fullName>
    </recommendedName>
</protein>
<dbReference type="AlphaFoldDB" id="A0A820LUM7"/>
<dbReference type="Proteomes" id="UP000663881">
    <property type="component" value="Unassembled WGS sequence"/>
</dbReference>
<name>A0A820LUM7_9BILA</name>
<reference evidence="1" key="1">
    <citation type="submission" date="2021-02" db="EMBL/GenBank/DDBJ databases">
        <authorList>
            <person name="Nowell W R."/>
        </authorList>
    </citation>
    <scope>NUCLEOTIDE SEQUENCE</scope>
</reference>
<proteinExistence type="predicted"/>
<accession>A0A820LUM7</accession>
<sequence length="37" mass="4294">KELGFHSVLSLLNSMPDVVQIEFKENSTSYRIHPVYD</sequence>
<dbReference type="Gene3D" id="3.30.420.610">
    <property type="entry name" value="LOTUS domain-like"/>
    <property type="match status" value="1"/>
</dbReference>
<evidence type="ECO:0008006" key="3">
    <source>
        <dbReference type="Google" id="ProtNLM"/>
    </source>
</evidence>
<comment type="caution">
    <text evidence="1">The sequence shown here is derived from an EMBL/GenBank/DDBJ whole genome shotgun (WGS) entry which is preliminary data.</text>
</comment>
<gene>
    <name evidence="1" type="ORF">OKA104_LOCUS49431</name>
</gene>